<dbReference type="GO" id="GO:0005525">
    <property type="term" value="F:GTP binding"/>
    <property type="evidence" value="ECO:0007669"/>
    <property type="project" value="UniProtKB-KW"/>
</dbReference>
<dbReference type="GO" id="GO:0003924">
    <property type="term" value="F:GTPase activity"/>
    <property type="evidence" value="ECO:0007669"/>
    <property type="project" value="InterPro"/>
</dbReference>
<dbReference type="PANTHER" id="PTHR43087:SF1">
    <property type="entry name" value="LAO_AO TRANSPORT SYSTEM ATPASE"/>
    <property type="match status" value="1"/>
</dbReference>
<dbReference type="Pfam" id="PF03308">
    <property type="entry name" value="MeaB"/>
    <property type="match status" value="1"/>
</dbReference>
<dbReference type="InterPro" id="IPR003593">
    <property type="entry name" value="AAA+_ATPase"/>
</dbReference>
<dbReference type="InterPro" id="IPR005129">
    <property type="entry name" value="GTPase_ArgK"/>
</dbReference>
<keyword evidence="2" id="KW-0547">Nucleotide-binding</keyword>
<dbReference type="GO" id="GO:0016301">
    <property type="term" value="F:kinase activity"/>
    <property type="evidence" value="ECO:0007669"/>
    <property type="project" value="UniProtKB-KW"/>
</dbReference>
<keyword evidence="7" id="KW-0808">Transferase</keyword>
<feature type="domain" description="AAA+ ATPase" evidence="6">
    <location>
        <begin position="45"/>
        <end position="196"/>
    </location>
</feature>
<keyword evidence="4" id="KW-0342">GTP-binding</keyword>
<dbReference type="InterPro" id="IPR027417">
    <property type="entry name" value="P-loop_NTPase"/>
</dbReference>
<dbReference type="Gene3D" id="3.40.50.300">
    <property type="entry name" value="P-loop containing nucleotide triphosphate hydrolases"/>
    <property type="match status" value="1"/>
</dbReference>
<dbReference type="SMART" id="SM00382">
    <property type="entry name" value="AAA"/>
    <property type="match status" value="1"/>
</dbReference>
<dbReference type="InterPro" id="IPR052040">
    <property type="entry name" value="GTPase/Isobutyryl-CoA_mutase"/>
</dbReference>
<evidence type="ECO:0000256" key="5">
    <source>
        <dbReference type="ARBA" id="ARBA00023186"/>
    </source>
</evidence>
<reference evidence="7" key="1">
    <citation type="journal article" date="2011" name="Environ. Microbiol.">
        <title>Time-series analyses of Monterey Bay coastal microbial picoplankton using a 'genome proxy' microarray.</title>
        <authorList>
            <person name="Rich V.I."/>
            <person name="Pham V.D."/>
            <person name="Eppley J."/>
            <person name="Shi Y."/>
            <person name="DeLong E.F."/>
        </authorList>
    </citation>
    <scope>NUCLEOTIDE SEQUENCE</scope>
</reference>
<sequence>MDAPELIAGVIASDRRALARAITHVEADTATGRAIRAGLYSETGRAATVGITGSAGVGKSTLVGRLARALRELGRTVGIVAVDPSSPFSHGAILGDRIRMQDLTSDSGVFLRSMASRGNLGGLAETASGVVDVMDAAGYDVVLVETVGAGQDEVEVATATQTTVLVTMPAGGDEVQSMKAGLMEVAQVMVVNKSDLAGADTAVTQLKSLLALASGRTWKPPILKVVAKAGEGLEDLVGAIDDHQAYLSGSEYAEEARRELVRSQVISLARAALHREALEKAVSVGILDELVDEVAARRRDPRSAAAALLEGVKASWDH</sequence>
<keyword evidence="3" id="KW-0378">Hydrolase</keyword>
<dbReference type="NCBIfam" id="TIGR00750">
    <property type="entry name" value="lao"/>
    <property type="match status" value="1"/>
</dbReference>
<evidence type="ECO:0000256" key="1">
    <source>
        <dbReference type="ARBA" id="ARBA00009625"/>
    </source>
</evidence>
<keyword evidence="7" id="KW-0418">Kinase</keyword>
<dbReference type="EMBL" id="GU474878">
    <property type="protein sequence ID" value="ADI17976.1"/>
    <property type="molecule type" value="Genomic_DNA"/>
</dbReference>
<comment type="similarity">
    <text evidence="1">Belongs to the SIMIBI class G3E GTPase family. ArgK/MeaB subfamily.</text>
</comment>
<proteinExistence type="inferred from homology"/>
<dbReference type="CDD" id="cd03114">
    <property type="entry name" value="MMAA-like"/>
    <property type="match status" value="1"/>
</dbReference>
<accession>E0XU85</accession>
<dbReference type="PANTHER" id="PTHR43087">
    <property type="entry name" value="LYSINE/ARGININE/ORNITHINE TRANSPORT SYSTEM KINASE"/>
    <property type="match status" value="1"/>
</dbReference>
<dbReference type="SUPFAM" id="SSF52540">
    <property type="entry name" value="P-loop containing nucleoside triphosphate hydrolases"/>
    <property type="match status" value="1"/>
</dbReference>
<evidence type="ECO:0000256" key="2">
    <source>
        <dbReference type="ARBA" id="ARBA00022741"/>
    </source>
</evidence>
<evidence type="ECO:0000256" key="4">
    <source>
        <dbReference type="ARBA" id="ARBA00023134"/>
    </source>
</evidence>
<organism evidence="7">
    <name type="scientific">uncultured Chloroflexi bacterium HF0200_09I09</name>
    <dbReference type="NCBI Taxonomy" id="710736"/>
    <lineage>
        <taxon>Bacteria</taxon>
        <taxon>Bacillati</taxon>
        <taxon>Chloroflexota</taxon>
        <taxon>environmental samples</taxon>
    </lineage>
</organism>
<protein>
    <submittedName>
        <fullName evidence="7">Putative periplasmic protein kinase argk and related GTPases of g3e family</fullName>
    </submittedName>
</protein>
<name>E0XU85_9CHLR</name>
<dbReference type="AlphaFoldDB" id="E0XU85"/>
<evidence type="ECO:0000256" key="3">
    <source>
        <dbReference type="ARBA" id="ARBA00022801"/>
    </source>
</evidence>
<keyword evidence="5" id="KW-0143">Chaperone</keyword>
<evidence type="ECO:0000313" key="7">
    <source>
        <dbReference type="EMBL" id="ADI17976.1"/>
    </source>
</evidence>
<evidence type="ECO:0000259" key="6">
    <source>
        <dbReference type="SMART" id="SM00382"/>
    </source>
</evidence>
<dbReference type="Gene3D" id="1.20.5.170">
    <property type="match status" value="1"/>
</dbReference>